<feature type="region of interest" description="Disordered" evidence="1">
    <location>
        <begin position="78"/>
        <end position="111"/>
    </location>
</feature>
<reference evidence="2" key="1">
    <citation type="submission" date="2023-11" db="EMBL/GenBank/DDBJ databases">
        <title>Genome assemblies of two species of porcelain crab, Petrolisthes cinctipes and Petrolisthes manimaculis (Anomura: Porcellanidae).</title>
        <authorList>
            <person name="Angst P."/>
        </authorList>
    </citation>
    <scope>NUCLEOTIDE SEQUENCE</scope>
    <source>
        <strain evidence="2">PB745_02</strain>
        <tissue evidence="2">Gill</tissue>
    </source>
</reference>
<organism evidence="2 3">
    <name type="scientific">Petrolisthes manimaculis</name>
    <dbReference type="NCBI Taxonomy" id="1843537"/>
    <lineage>
        <taxon>Eukaryota</taxon>
        <taxon>Metazoa</taxon>
        <taxon>Ecdysozoa</taxon>
        <taxon>Arthropoda</taxon>
        <taxon>Crustacea</taxon>
        <taxon>Multicrustacea</taxon>
        <taxon>Malacostraca</taxon>
        <taxon>Eumalacostraca</taxon>
        <taxon>Eucarida</taxon>
        <taxon>Decapoda</taxon>
        <taxon>Pleocyemata</taxon>
        <taxon>Anomura</taxon>
        <taxon>Galatheoidea</taxon>
        <taxon>Porcellanidae</taxon>
        <taxon>Petrolisthes</taxon>
    </lineage>
</organism>
<dbReference type="Proteomes" id="UP001292094">
    <property type="component" value="Unassembled WGS sequence"/>
</dbReference>
<accession>A0AAE1QF52</accession>
<evidence type="ECO:0000313" key="2">
    <source>
        <dbReference type="EMBL" id="KAK4325546.1"/>
    </source>
</evidence>
<evidence type="ECO:0000313" key="3">
    <source>
        <dbReference type="Proteomes" id="UP001292094"/>
    </source>
</evidence>
<sequence>MHSAAPEDPLPVYHGDAPLHAPFTDVTVTDYRPVSSGGGEGPVFIPCAHEEGPCYCAAPGSDYTSYATAWDDPLTGHLLSRARTPAPPLQPIPQQPHQQQADSKRRNVTQV</sequence>
<name>A0AAE1QF52_9EUCA</name>
<feature type="compositionally biased region" description="Pro residues" evidence="1">
    <location>
        <begin position="85"/>
        <end position="94"/>
    </location>
</feature>
<dbReference type="AlphaFoldDB" id="A0AAE1QF52"/>
<keyword evidence="3" id="KW-1185">Reference proteome</keyword>
<gene>
    <name evidence="2" type="ORF">Pmani_003893</name>
</gene>
<proteinExistence type="predicted"/>
<dbReference type="EMBL" id="JAWZYT010000276">
    <property type="protein sequence ID" value="KAK4325546.1"/>
    <property type="molecule type" value="Genomic_DNA"/>
</dbReference>
<evidence type="ECO:0000256" key="1">
    <source>
        <dbReference type="SAM" id="MobiDB-lite"/>
    </source>
</evidence>
<comment type="caution">
    <text evidence="2">The sequence shown here is derived from an EMBL/GenBank/DDBJ whole genome shotgun (WGS) entry which is preliminary data.</text>
</comment>
<protein>
    <submittedName>
        <fullName evidence="2">Uncharacterized protein</fullName>
    </submittedName>
</protein>